<dbReference type="Proteomes" id="UP000468443">
    <property type="component" value="Unassembled WGS sequence"/>
</dbReference>
<keyword evidence="1" id="KW-0812">Transmembrane</keyword>
<feature type="transmembrane region" description="Helical" evidence="1">
    <location>
        <begin position="26"/>
        <end position="47"/>
    </location>
</feature>
<keyword evidence="1" id="KW-0472">Membrane</keyword>
<evidence type="ECO:0000313" key="2">
    <source>
        <dbReference type="EMBL" id="NER09829.1"/>
    </source>
</evidence>
<organism evidence="2 3">
    <name type="scientific">Muriicola jejuensis</name>
    <dbReference type="NCBI Taxonomy" id="504488"/>
    <lineage>
        <taxon>Bacteria</taxon>
        <taxon>Pseudomonadati</taxon>
        <taxon>Bacteroidota</taxon>
        <taxon>Flavobacteriia</taxon>
        <taxon>Flavobacteriales</taxon>
        <taxon>Flavobacteriaceae</taxon>
        <taxon>Muriicola</taxon>
    </lineage>
</organism>
<dbReference type="Pfam" id="PF19578">
    <property type="entry name" value="DUF6090"/>
    <property type="match status" value="1"/>
</dbReference>
<sequence>MIPFFRQIRQQLLQVAIGTENKVTKYLLYALGEIFLVVIGILIALGINNWNEERKNSTSENQYYCLVLDDLNLDYTKIKELMAASDQRIKVSKEILLELDAGEQDKRYLLNKFLEAFRGEAFVPRNVTYKDLVSSGNVRLLKDAEIKNSLVQFYSELENKVTHLQQNGQEASKQAFELVNSSIEFGLADFNYVNTLLGEEIVKTLPDTDWTNDSNSPYYKDFQLMLVFNATMVDRNKQVLGEILKLMEVPHNLLSKKCQEEMR</sequence>
<dbReference type="AlphaFoldDB" id="A0A6P0UD39"/>
<protein>
    <submittedName>
        <fullName evidence="2">Uncharacterized protein</fullName>
    </submittedName>
</protein>
<evidence type="ECO:0000313" key="3">
    <source>
        <dbReference type="Proteomes" id="UP000468443"/>
    </source>
</evidence>
<name>A0A6P0UD39_9FLAO</name>
<keyword evidence="3" id="KW-1185">Reference proteome</keyword>
<evidence type="ECO:0000256" key="1">
    <source>
        <dbReference type="SAM" id="Phobius"/>
    </source>
</evidence>
<reference evidence="2 3" key="1">
    <citation type="submission" date="2020-01" db="EMBL/GenBank/DDBJ databases">
        <title>Muriicola jejuensis KCTC 22299.</title>
        <authorList>
            <person name="Wang G."/>
        </authorList>
    </citation>
    <scope>NUCLEOTIDE SEQUENCE [LARGE SCALE GENOMIC DNA]</scope>
    <source>
        <strain evidence="2 3">KCTC 22299</strain>
    </source>
</reference>
<keyword evidence="1" id="KW-1133">Transmembrane helix</keyword>
<gene>
    <name evidence="2" type="ORF">GWK09_04835</name>
</gene>
<proteinExistence type="predicted"/>
<dbReference type="RefSeq" id="WP_163691864.1">
    <property type="nucleotide sequence ID" value="NZ_FXTW01000001.1"/>
</dbReference>
<dbReference type="InterPro" id="IPR045749">
    <property type="entry name" value="DUF6090"/>
</dbReference>
<dbReference type="EMBL" id="JAABOP010000001">
    <property type="protein sequence ID" value="NER09829.1"/>
    <property type="molecule type" value="Genomic_DNA"/>
</dbReference>
<comment type="caution">
    <text evidence="2">The sequence shown here is derived from an EMBL/GenBank/DDBJ whole genome shotgun (WGS) entry which is preliminary data.</text>
</comment>
<accession>A0A6P0UD39</accession>